<keyword evidence="3" id="KW-1185">Reference proteome</keyword>
<dbReference type="EMBL" id="BMAT01000940">
    <property type="protein sequence ID" value="GFR76722.1"/>
    <property type="molecule type" value="Genomic_DNA"/>
</dbReference>
<feature type="transmembrane region" description="Helical" evidence="1">
    <location>
        <begin position="113"/>
        <end position="134"/>
    </location>
</feature>
<gene>
    <name evidence="2" type="ORF">ElyMa_000489700</name>
</gene>
<evidence type="ECO:0000313" key="2">
    <source>
        <dbReference type="EMBL" id="GFR76722.1"/>
    </source>
</evidence>
<reference evidence="2 3" key="1">
    <citation type="journal article" date="2021" name="Elife">
        <title>Chloroplast acquisition without the gene transfer in kleptoplastic sea slugs, Plakobranchus ocellatus.</title>
        <authorList>
            <person name="Maeda T."/>
            <person name="Takahashi S."/>
            <person name="Yoshida T."/>
            <person name="Shimamura S."/>
            <person name="Takaki Y."/>
            <person name="Nagai Y."/>
            <person name="Toyoda A."/>
            <person name="Suzuki Y."/>
            <person name="Arimoto A."/>
            <person name="Ishii H."/>
            <person name="Satoh N."/>
            <person name="Nishiyama T."/>
            <person name="Hasebe M."/>
            <person name="Maruyama T."/>
            <person name="Minagawa J."/>
            <person name="Obokata J."/>
            <person name="Shigenobu S."/>
        </authorList>
    </citation>
    <scope>NUCLEOTIDE SEQUENCE [LARGE SCALE GENOMIC DNA]</scope>
</reference>
<name>A0AAV4FTN7_9GAST</name>
<evidence type="ECO:0000256" key="1">
    <source>
        <dbReference type="SAM" id="Phobius"/>
    </source>
</evidence>
<keyword evidence="1" id="KW-1133">Transmembrane helix</keyword>
<organism evidence="2 3">
    <name type="scientific">Elysia marginata</name>
    <dbReference type="NCBI Taxonomy" id="1093978"/>
    <lineage>
        <taxon>Eukaryota</taxon>
        <taxon>Metazoa</taxon>
        <taxon>Spiralia</taxon>
        <taxon>Lophotrochozoa</taxon>
        <taxon>Mollusca</taxon>
        <taxon>Gastropoda</taxon>
        <taxon>Heterobranchia</taxon>
        <taxon>Euthyneura</taxon>
        <taxon>Panpulmonata</taxon>
        <taxon>Sacoglossa</taxon>
        <taxon>Placobranchoidea</taxon>
        <taxon>Plakobranchidae</taxon>
        <taxon>Elysia</taxon>
    </lineage>
</organism>
<evidence type="ECO:0000313" key="3">
    <source>
        <dbReference type="Proteomes" id="UP000762676"/>
    </source>
</evidence>
<feature type="transmembrane region" description="Helical" evidence="1">
    <location>
        <begin position="140"/>
        <end position="167"/>
    </location>
</feature>
<keyword evidence="1" id="KW-0812">Transmembrane</keyword>
<comment type="caution">
    <text evidence="2">The sequence shown here is derived from an EMBL/GenBank/DDBJ whole genome shotgun (WGS) entry which is preliminary data.</text>
</comment>
<protein>
    <submittedName>
        <fullName evidence="2">Uncharacterized protein</fullName>
    </submittedName>
</protein>
<keyword evidence="1" id="KW-0472">Membrane</keyword>
<sequence length="213" mass="22797">MASKRIKRFISEILVQLDLRSVYCQNSYDWITKGWMARPLAKESAEFVSGTIFSDVTPGDAASKFSGSPSLLSDLISRANTTQQLTYIKTKVNQVKKLTETPDKLCTKAVKSYTLTVCQIEPVVVVVVVVEVVVVVVVDVIVVVVVVVVAAAIVLVVVVVIVVVVVVEVVHVVVLLVVVVVVVVVVVFVIVVVVGVVVLVLVLIVVIVVAAVV</sequence>
<proteinExistence type="predicted"/>
<dbReference type="Proteomes" id="UP000762676">
    <property type="component" value="Unassembled WGS sequence"/>
</dbReference>
<dbReference type="AlphaFoldDB" id="A0AAV4FTN7"/>
<feature type="transmembrane region" description="Helical" evidence="1">
    <location>
        <begin position="174"/>
        <end position="207"/>
    </location>
</feature>
<accession>A0AAV4FTN7</accession>